<dbReference type="SMART" id="SM00220">
    <property type="entry name" value="S_TKc"/>
    <property type="match status" value="1"/>
</dbReference>
<keyword evidence="3" id="KW-0597">Phosphoprotein</keyword>
<evidence type="ECO:0000256" key="10">
    <source>
        <dbReference type="SAM" id="MobiDB-lite"/>
    </source>
</evidence>
<dbReference type="Gene3D" id="1.10.510.10">
    <property type="entry name" value="Transferase(Phosphotransferase) domain 1"/>
    <property type="match status" value="2"/>
</dbReference>
<dbReference type="AlphaFoldDB" id="A0A1J4KI74"/>
<dbReference type="PROSITE" id="PS50011">
    <property type="entry name" value="PROTEIN_KINASE_DOM"/>
    <property type="match status" value="1"/>
</dbReference>
<dbReference type="GO" id="GO:0035556">
    <property type="term" value="P:intracellular signal transduction"/>
    <property type="evidence" value="ECO:0007669"/>
    <property type="project" value="TreeGrafter"/>
</dbReference>
<dbReference type="EMBL" id="MLAK01000650">
    <property type="protein sequence ID" value="OHT09037.1"/>
    <property type="molecule type" value="Genomic_DNA"/>
</dbReference>
<dbReference type="GO" id="GO:0005524">
    <property type="term" value="F:ATP binding"/>
    <property type="evidence" value="ECO:0007669"/>
    <property type="project" value="UniProtKB-KW"/>
</dbReference>
<dbReference type="CDD" id="cd05579">
    <property type="entry name" value="STKc_MAST_like"/>
    <property type="match status" value="1"/>
</dbReference>
<dbReference type="InterPro" id="IPR000719">
    <property type="entry name" value="Prot_kinase_dom"/>
</dbReference>
<sequence>MEYLPGGDLYSLLQECGSLDEHTSKIYTFQIATALAYLHSHGIIHRDIKPDNILISADGTLKLTDFGLSYIGLVGRHIAKEDDDGNLVKSNSMVGTPDYIAPEIVLNHEHSFTVDWWSLGVMIYEFFYGTPPFHSDTEKQIHDNIIHGRYTFPDENPKQSQNDQQQNSQKQSNERVGDGDEEDYQVEISDVAKDLIRRLLEVDPKKRIGAHGSGEVLRHPWFSGLKIGEIEAPFVPTLRNAEDTQYFQTRYQFNENDDSDILCDINDSSSSRAKVNHNRSRSVTGSSLLMSQSLLKSGSFQEGESESFDEMANFPSLSVSTAELENQFPSIAISQLENINKKALRKLKDKVPPASKSFAAISVGKEKIPLPDTALKQRRSFLVNTGTVDDMLLPSPRPSLSSNASANED</sequence>
<dbReference type="SUPFAM" id="SSF56112">
    <property type="entry name" value="Protein kinase-like (PK-like)"/>
    <property type="match status" value="1"/>
</dbReference>
<dbReference type="FunFam" id="1.10.510.10:FF:000024">
    <property type="entry name" value="Probable serine/threonine-protein kinase cot-1"/>
    <property type="match status" value="1"/>
</dbReference>
<evidence type="ECO:0000256" key="4">
    <source>
        <dbReference type="ARBA" id="ARBA00022679"/>
    </source>
</evidence>
<name>A0A1J4KI74_9EUKA</name>
<feature type="region of interest" description="Disordered" evidence="10">
    <location>
        <begin position="149"/>
        <end position="181"/>
    </location>
</feature>
<dbReference type="Proteomes" id="UP000179807">
    <property type="component" value="Unassembled WGS sequence"/>
</dbReference>
<dbReference type="GeneID" id="94837123"/>
<gene>
    <name evidence="12" type="ORF">TRFO_22194</name>
</gene>
<dbReference type="EC" id="2.7.11.1" evidence="1"/>
<dbReference type="Gene3D" id="3.30.200.20">
    <property type="entry name" value="Phosphorylase Kinase, domain 1"/>
    <property type="match status" value="1"/>
</dbReference>
<dbReference type="PANTHER" id="PTHR24356">
    <property type="entry name" value="SERINE/THREONINE-PROTEIN KINASE"/>
    <property type="match status" value="1"/>
</dbReference>
<dbReference type="InterPro" id="IPR008271">
    <property type="entry name" value="Ser/Thr_kinase_AS"/>
</dbReference>
<feature type="domain" description="Protein kinase" evidence="11">
    <location>
        <begin position="1"/>
        <end position="222"/>
    </location>
</feature>
<dbReference type="GO" id="GO:0004674">
    <property type="term" value="F:protein serine/threonine kinase activity"/>
    <property type="evidence" value="ECO:0007669"/>
    <property type="project" value="UniProtKB-KW"/>
</dbReference>
<dbReference type="PANTHER" id="PTHR24356:SF1">
    <property type="entry name" value="SERINE_THREONINE-PROTEIN KINASE GREATWALL"/>
    <property type="match status" value="1"/>
</dbReference>
<dbReference type="InterPro" id="IPR011009">
    <property type="entry name" value="Kinase-like_dom_sf"/>
</dbReference>
<evidence type="ECO:0000256" key="7">
    <source>
        <dbReference type="ARBA" id="ARBA00022840"/>
    </source>
</evidence>
<keyword evidence="4" id="KW-0808">Transferase</keyword>
<keyword evidence="5" id="KW-0547">Nucleotide-binding</keyword>
<evidence type="ECO:0000256" key="6">
    <source>
        <dbReference type="ARBA" id="ARBA00022777"/>
    </source>
</evidence>
<keyword evidence="13" id="KW-1185">Reference proteome</keyword>
<evidence type="ECO:0000313" key="13">
    <source>
        <dbReference type="Proteomes" id="UP000179807"/>
    </source>
</evidence>
<evidence type="ECO:0000256" key="1">
    <source>
        <dbReference type="ARBA" id="ARBA00012513"/>
    </source>
</evidence>
<dbReference type="OrthoDB" id="162894at2759"/>
<keyword evidence="2" id="KW-0723">Serine/threonine-protein kinase</keyword>
<dbReference type="GO" id="GO:0007010">
    <property type="term" value="P:cytoskeleton organization"/>
    <property type="evidence" value="ECO:0007669"/>
    <property type="project" value="UniProtKB-ARBA"/>
</dbReference>
<evidence type="ECO:0000256" key="9">
    <source>
        <dbReference type="ARBA" id="ARBA00048679"/>
    </source>
</evidence>
<dbReference type="InterPro" id="IPR050236">
    <property type="entry name" value="Ser_Thr_kinase_AGC"/>
</dbReference>
<evidence type="ECO:0000259" key="11">
    <source>
        <dbReference type="PROSITE" id="PS50011"/>
    </source>
</evidence>
<reference evidence="12" key="1">
    <citation type="submission" date="2016-10" db="EMBL/GenBank/DDBJ databases">
        <authorList>
            <person name="Benchimol M."/>
            <person name="Almeida L.G."/>
            <person name="Vasconcelos A.T."/>
            <person name="Perreira-Neves A."/>
            <person name="Rosa I.A."/>
            <person name="Tasca T."/>
            <person name="Bogo M.R."/>
            <person name="de Souza W."/>
        </authorList>
    </citation>
    <scope>NUCLEOTIDE SEQUENCE [LARGE SCALE GENOMIC DNA]</scope>
    <source>
        <strain evidence="12">K</strain>
    </source>
</reference>
<dbReference type="Pfam" id="PF00069">
    <property type="entry name" value="Pkinase"/>
    <property type="match status" value="1"/>
</dbReference>
<dbReference type="PROSITE" id="PS00108">
    <property type="entry name" value="PROTEIN_KINASE_ST"/>
    <property type="match status" value="1"/>
</dbReference>
<protein>
    <recommendedName>
        <fullName evidence="1">non-specific serine/threonine protein kinase</fullName>
        <ecNumber evidence="1">2.7.11.1</ecNumber>
    </recommendedName>
</protein>
<accession>A0A1J4KI74</accession>
<evidence type="ECO:0000256" key="5">
    <source>
        <dbReference type="ARBA" id="ARBA00022741"/>
    </source>
</evidence>
<comment type="catalytic activity">
    <reaction evidence="8">
        <text>L-threonyl-[protein] + ATP = O-phospho-L-threonyl-[protein] + ADP + H(+)</text>
        <dbReference type="Rhea" id="RHEA:46608"/>
        <dbReference type="Rhea" id="RHEA-COMP:11060"/>
        <dbReference type="Rhea" id="RHEA-COMP:11605"/>
        <dbReference type="ChEBI" id="CHEBI:15378"/>
        <dbReference type="ChEBI" id="CHEBI:30013"/>
        <dbReference type="ChEBI" id="CHEBI:30616"/>
        <dbReference type="ChEBI" id="CHEBI:61977"/>
        <dbReference type="ChEBI" id="CHEBI:456216"/>
        <dbReference type="EC" id="2.7.11.1"/>
    </reaction>
</comment>
<evidence type="ECO:0000256" key="8">
    <source>
        <dbReference type="ARBA" id="ARBA00047899"/>
    </source>
</evidence>
<proteinExistence type="predicted"/>
<evidence type="ECO:0000256" key="2">
    <source>
        <dbReference type="ARBA" id="ARBA00022527"/>
    </source>
</evidence>
<keyword evidence="6" id="KW-0418">Kinase</keyword>
<keyword evidence="7" id="KW-0067">ATP-binding</keyword>
<dbReference type="VEuPathDB" id="TrichDB:TRFO_22194"/>
<feature type="compositionally biased region" description="Low complexity" evidence="10">
    <location>
        <begin position="158"/>
        <end position="171"/>
    </location>
</feature>
<comment type="catalytic activity">
    <reaction evidence="9">
        <text>L-seryl-[protein] + ATP = O-phospho-L-seryl-[protein] + ADP + H(+)</text>
        <dbReference type="Rhea" id="RHEA:17989"/>
        <dbReference type="Rhea" id="RHEA-COMP:9863"/>
        <dbReference type="Rhea" id="RHEA-COMP:11604"/>
        <dbReference type="ChEBI" id="CHEBI:15378"/>
        <dbReference type="ChEBI" id="CHEBI:29999"/>
        <dbReference type="ChEBI" id="CHEBI:30616"/>
        <dbReference type="ChEBI" id="CHEBI:83421"/>
        <dbReference type="ChEBI" id="CHEBI:456216"/>
        <dbReference type="EC" id="2.7.11.1"/>
    </reaction>
</comment>
<organism evidence="12 13">
    <name type="scientific">Tritrichomonas foetus</name>
    <dbReference type="NCBI Taxonomy" id="1144522"/>
    <lineage>
        <taxon>Eukaryota</taxon>
        <taxon>Metamonada</taxon>
        <taxon>Parabasalia</taxon>
        <taxon>Tritrichomonadida</taxon>
        <taxon>Tritrichomonadidae</taxon>
        <taxon>Tritrichomonas</taxon>
    </lineage>
</organism>
<comment type="caution">
    <text evidence="12">The sequence shown here is derived from an EMBL/GenBank/DDBJ whole genome shotgun (WGS) entry which is preliminary data.</text>
</comment>
<dbReference type="RefSeq" id="XP_068362173.1">
    <property type="nucleotide sequence ID" value="XM_068502419.1"/>
</dbReference>
<evidence type="ECO:0000256" key="3">
    <source>
        <dbReference type="ARBA" id="ARBA00022553"/>
    </source>
</evidence>
<evidence type="ECO:0000313" key="12">
    <source>
        <dbReference type="EMBL" id="OHT09037.1"/>
    </source>
</evidence>